<feature type="compositionally biased region" description="Low complexity" evidence="1">
    <location>
        <begin position="107"/>
        <end position="118"/>
    </location>
</feature>
<keyword evidence="3" id="KW-1185">Reference proteome</keyword>
<dbReference type="KEGG" id="vg:56135865"/>
<dbReference type="RefSeq" id="YP_009903643.1">
    <property type="nucleotide sequence ID" value="NC_049849.1"/>
</dbReference>
<accession>A0A514CSK8</accession>
<evidence type="ECO:0000256" key="1">
    <source>
        <dbReference type="SAM" id="MobiDB-lite"/>
    </source>
</evidence>
<dbReference type="GeneID" id="56135865"/>
<evidence type="ECO:0000313" key="2">
    <source>
        <dbReference type="EMBL" id="QDH83462.1"/>
    </source>
</evidence>
<proteinExistence type="predicted"/>
<feature type="compositionally biased region" description="Basic and acidic residues" evidence="1">
    <location>
        <begin position="95"/>
        <end position="104"/>
    </location>
</feature>
<dbReference type="Proteomes" id="UP000320799">
    <property type="component" value="Segment"/>
</dbReference>
<organism evidence="2 3">
    <name type="scientific">Achromobacter phage Motura</name>
    <dbReference type="NCBI Taxonomy" id="2591403"/>
    <lineage>
        <taxon>Viruses</taxon>
        <taxon>Duplodnaviria</taxon>
        <taxon>Heunggongvirae</taxon>
        <taxon>Uroviricota</taxon>
        <taxon>Caudoviricetes</taxon>
        <taxon>Moturavirus</taxon>
        <taxon>Moturavirus motura</taxon>
    </lineage>
</organism>
<reference evidence="2 3" key="1">
    <citation type="submission" date="2019-06" db="EMBL/GenBank/DDBJ databases">
        <authorList>
            <person name="Kincaid V.D."/>
            <person name="Fuller A."/>
            <person name="Hodges K."/>
            <person name="Bansal M."/>
            <person name="Essig J."/>
            <person name="Johnson A."/>
        </authorList>
    </citation>
    <scope>NUCLEOTIDE SEQUENCE [LARGE SCALE GENOMIC DNA]</scope>
</reference>
<protein>
    <submittedName>
        <fullName evidence="2">Uncharacterized protein</fullName>
    </submittedName>
</protein>
<name>A0A514CSK8_9CAUD</name>
<dbReference type="EMBL" id="MN094788">
    <property type="protein sequence ID" value="QDH83462.1"/>
    <property type="molecule type" value="Genomic_DNA"/>
</dbReference>
<feature type="region of interest" description="Disordered" evidence="1">
    <location>
        <begin position="95"/>
        <end position="125"/>
    </location>
</feature>
<sequence>MLLTGKTVDGKDVEWNVLGVQKHALYKAWLRCKDENSIIYVWTEMQKDRKPFFRFNAEVALLYCPGDYKLAATFEVDGYKIHVLKKQSVPIPYMRVKEEQDKGAPRSSSGSIALSVSSPTTRSNP</sequence>
<evidence type="ECO:0000313" key="3">
    <source>
        <dbReference type="Proteomes" id="UP000320799"/>
    </source>
</evidence>